<evidence type="ECO:0000256" key="12">
    <source>
        <dbReference type="ARBA" id="ARBA00023002"/>
    </source>
</evidence>
<dbReference type="Proteomes" id="UP000193355">
    <property type="component" value="Unassembled WGS sequence"/>
</dbReference>
<dbReference type="GO" id="GO:0071555">
    <property type="term" value="P:cell wall organization"/>
    <property type="evidence" value="ECO:0007669"/>
    <property type="project" value="UniProtKB-KW"/>
</dbReference>
<comment type="subcellular location">
    <subcellularLocation>
        <location evidence="3 16">Cytoplasm</location>
    </subcellularLocation>
</comment>
<evidence type="ECO:0000256" key="2">
    <source>
        <dbReference type="ARBA" id="ARBA00003921"/>
    </source>
</evidence>
<keyword evidence="19" id="KW-1185">Reference proteome</keyword>
<keyword evidence="10 16" id="KW-0133">Cell shape</keyword>
<feature type="active site" description="Proton donor" evidence="16">
    <location>
        <position position="182"/>
    </location>
</feature>
<evidence type="ECO:0000256" key="15">
    <source>
        <dbReference type="ARBA" id="ARBA00048914"/>
    </source>
</evidence>
<dbReference type="GO" id="GO:0008360">
    <property type="term" value="P:regulation of cell shape"/>
    <property type="evidence" value="ECO:0007669"/>
    <property type="project" value="UniProtKB-KW"/>
</dbReference>
<keyword evidence="14 16" id="KW-0961">Cell wall biogenesis/degradation</keyword>
<evidence type="ECO:0000256" key="4">
    <source>
        <dbReference type="ARBA" id="ARBA00004752"/>
    </source>
</evidence>
<dbReference type="PROSITE" id="PS51387">
    <property type="entry name" value="FAD_PCMH"/>
    <property type="match status" value="1"/>
</dbReference>
<dbReference type="PANTHER" id="PTHR21071">
    <property type="entry name" value="UDP-N-ACETYLENOLPYRUVOYLGLUCOSAMINE REDUCTASE"/>
    <property type="match status" value="1"/>
</dbReference>
<dbReference type="EMBL" id="FXBB01000001">
    <property type="protein sequence ID" value="SMG11712.1"/>
    <property type="molecule type" value="Genomic_DNA"/>
</dbReference>
<keyword evidence="6 16" id="KW-0132">Cell division</keyword>
<keyword evidence="12 16" id="KW-0560">Oxidoreductase</keyword>
<dbReference type="InterPro" id="IPR016167">
    <property type="entry name" value="FAD-bd_PCMH_sub1"/>
</dbReference>
<dbReference type="Gene3D" id="3.30.43.10">
    <property type="entry name" value="Uridine Diphospho-n-acetylenolpyruvylglucosamine Reductase, domain 2"/>
    <property type="match status" value="1"/>
</dbReference>
<evidence type="ECO:0000256" key="5">
    <source>
        <dbReference type="ARBA" id="ARBA00022490"/>
    </source>
</evidence>
<evidence type="ECO:0000256" key="8">
    <source>
        <dbReference type="ARBA" id="ARBA00022827"/>
    </source>
</evidence>
<dbReference type="Gene3D" id="3.30.465.10">
    <property type="match status" value="1"/>
</dbReference>
<dbReference type="InterPro" id="IPR016166">
    <property type="entry name" value="FAD-bd_PCMH"/>
</dbReference>
<dbReference type="GO" id="GO:0051301">
    <property type="term" value="P:cell division"/>
    <property type="evidence" value="ECO:0007669"/>
    <property type="project" value="UniProtKB-KW"/>
</dbReference>
<dbReference type="EC" id="1.3.1.98" evidence="16"/>
<feature type="active site" evidence="16">
    <location>
        <position position="257"/>
    </location>
</feature>
<dbReference type="UniPathway" id="UPA00219"/>
<dbReference type="SUPFAM" id="SSF56176">
    <property type="entry name" value="FAD-binding/transporter-associated domain-like"/>
    <property type="match status" value="1"/>
</dbReference>
<dbReference type="InterPro" id="IPR016169">
    <property type="entry name" value="FAD-bd_PCMH_sub2"/>
</dbReference>
<comment type="function">
    <text evidence="2 16">Cell wall formation.</text>
</comment>
<dbReference type="Pfam" id="PF01565">
    <property type="entry name" value="FAD_binding_4"/>
    <property type="match status" value="1"/>
</dbReference>
<keyword evidence="8 16" id="KW-0274">FAD</keyword>
<dbReference type="InterPro" id="IPR006094">
    <property type="entry name" value="Oxid_FAD_bind_N"/>
</dbReference>
<dbReference type="AlphaFoldDB" id="A0A1X7IAG3"/>
<evidence type="ECO:0000256" key="7">
    <source>
        <dbReference type="ARBA" id="ARBA00022630"/>
    </source>
</evidence>
<keyword evidence="11 16" id="KW-0573">Peptidoglycan synthesis</keyword>
<dbReference type="Pfam" id="PF02873">
    <property type="entry name" value="MurB_C"/>
    <property type="match status" value="1"/>
</dbReference>
<dbReference type="HAMAP" id="MF_00037">
    <property type="entry name" value="MurB"/>
    <property type="match status" value="1"/>
</dbReference>
<dbReference type="STRING" id="561720.SAMN06275492_101285"/>
<dbReference type="InterPro" id="IPR036635">
    <property type="entry name" value="MurB_C_sf"/>
</dbReference>
<comment type="cofactor">
    <cofactor evidence="1 16">
        <name>FAD</name>
        <dbReference type="ChEBI" id="CHEBI:57692"/>
    </cofactor>
</comment>
<name>A0A1X7IAG3_9BACT</name>
<keyword evidence="13 16" id="KW-0131">Cell cycle</keyword>
<dbReference type="GO" id="GO:0008762">
    <property type="term" value="F:UDP-N-acetylmuramate dehydrogenase activity"/>
    <property type="evidence" value="ECO:0007669"/>
    <property type="project" value="UniProtKB-UniRule"/>
</dbReference>
<evidence type="ECO:0000256" key="3">
    <source>
        <dbReference type="ARBA" id="ARBA00004496"/>
    </source>
</evidence>
<evidence type="ECO:0000259" key="17">
    <source>
        <dbReference type="PROSITE" id="PS51387"/>
    </source>
</evidence>
<dbReference type="InterPro" id="IPR011601">
    <property type="entry name" value="MurB_C"/>
</dbReference>
<dbReference type="Gene3D" id="3.90.78.10">
    <property type="entry name" value="UDP-N-acetylenolpyruvoylglucosamine reductase, C-terminal domain"/>
    <property type="match status" value="1"/>
</dbReference>
<proteinExistence type="inferred from homology"/>
<feature type="domain" description="FAD-binding PCMH-type" evidence="17">
    <location>
        <begin position="1"/>
        <end position="153"/>
    </location>
</feature>
<gene>
    <name evidence="16" type="primary">murB</name>
    <name evidence="18" type="ORF">SAMN06275492_101285</name>
</gene>
<evidence type="ECO:0000256" key="11">
    <source>
        <dbReference type="ARBA" id="ARBA00022984"/>
    </source>
</evidence>
<accession>A0A1X7IAG3</accession>
<dbReference type="PANTHER" id="PTHR21071:SF4">
    <property type="entry name" value="UDP-N-ACETYLENOLPYRUVOYLGLUCOSAMINE REDUCTASE"/>
    <property type="match status" value="1"/>
</dbReference>
<dbReference type="GO" id="GO:0071949">
    <property type="term" value="F:FAD binding"/>
    <property type="evidence" value="ECO:0007669"/>
    <property type="project" value="InterPro"/>
</dbReference>
<evidence type="ECO:0000256" key="6">
    <source>
        <dbReference type="ARBA" id="ARBA00022618"/>
    </source>
</evidence>
<dbReference type="GO" id="GO:0005829">
    <property type="term" value="C:cytosol"/>
    <property type="evidence" value="ECO:0007669"/>
    <property type="project" value="TreeGrafter"/>
</dbReference>
<evidence type="ECO:0000256" key="9">
    <source>
        <dbReference type="ARBA" id="ARBA00022857"/>
    </source>
</evidence>
<dbReference type="InterPro" id="IPR036318">
    <property type="entry name" value="FAD-bd_PCMH-like_sf"/>
</dbReference>
<feature type="active site" evidence="16">
    <location>
        <position position="132"/>
    </location>
</feature>
<evidence type="ECO:0000313" key="19">
    <source>
        <dbReference type="Proteomes" id="UP000193355"/>
    </source>
</evidence>
<dbReference type="InterPro" id="IPR003170">
    <property type="entry name" value="MurB"/>
</dbReference>
<evidence type="ECO:0000313" key="18">
    <source>
        <dbReference type="EMBL" id="SMG11712.1"/>
    </source>
</evidence>
<organism evidence="18 19">
    <name type="scientific">Dethiosulfovibrio salsuginis</name>
    <dbReference type="NCBI Taxonomy" id="561720"/>
    <lineage>
        <taxon>Bacteria</taxon>
        <taxon>Thermotogati</taxon>
        <taxon>Synergistota</taxon>
        <taxon>Synergistia</taxon>
        <taxon>Synergistales</taxon>
        <taxon>Dethiosulfovibrionaceae</taxon>
        <taxon>Dethiosulfovibrio</taxon>
    </lineage>
</organism>
<keyword evidence="5 16" id="KW-0963">Cytoplasm</keyword>
<dbReference type="GO" id="GO:0009252">
    <property type="term" value="P:peptidoglycan biosynthetic process"/>
    <property type="evidence" value="ECO:0007669"/>
    <property type="project" value="UniProtKB-UniRule"/>
</dbReference>
<evidence type="ECO:0000256" key="16">
    <source>
        <dbReference type="HAMAP-Rule" id="MF_00037"/>
    </source>
</evidence>
<dbReference type="SUPFAM" id="SSF56194">
    <property type="entry name" value="Uridine diphospho-N-Acetylenolpyruvylglucosamine reductase, MurB, C-terminal domain"/>
    <property type="match status" value="1"/>
</dbReference>
<keyword evidence="9 16" id="KW-0521">NADP</keyword>
<reference evidence="19" key="1">
    <citation type="submission" date="2017-04" db="EMBL/GenBank/DDBJ databases">
        <authorList>
            <person name="Varghese N."/>
            <person name="Submissions S."/>
        </authorList>
    </citation>
    <scope>NUCLEOTIDE SEQUENCE [LARGE SCALE GENOMIC DNA]</scope>
    <source>
        <strain evidence="19">USBA 82</strain>
    </source>
</reference>
<comment type="pathway">
    <text evidence="4 16">Cell wall biogenesis; peptidoglycan biosynthesis.</text>
</comment>
<keyword evidence="7 16" id="KW-0285">Flavoprotein</keyword>
<evidence type="ECO:0000256" key="1">
    <source>
        <dbReference type="ARBA" id="ARBA00001974"/>
    </source>
</evidence>
<evidence type="ECO:0000256" key="14">
    <source>
        <dbReference type="ARBA" id="ARBA00023316"/>
    </source>
</evidence>
<dbReference type="NCBIfam" id="TIGR00179">
    <property type="entry name" value="murB"/>
    <property type="match status" value="1"/>
</dbReference>
<evidence type="ECO:0000256" key="13">
    <source>
        <dbReference type="ARBA" id="ARBA00023306"/>
    </source>
</evidence>
<protein>
    <recommendedName>
        <fullName evidence="16">UDP-N-acetylenolpyruvoylglucosamine reductase</fullName>
        <ecNumber evidence="16">1.3.1.98</ecNumber>
    </recommendedName>
    <alternativeName>
        <fullName evidence="16">UDP-N-acetylmuramate dehydrogenase</fullName>
    </alternativeName>
</protein>
<comment type="catalytic activity">
    <reaction evidence="15 16">
        <text>UDP-N-acetyl-alpha-D-muramate + NADP(+) = UDP-N-acetyl-3-O-(1-carboxyvinyl)-alpha-D-glucosamine + NADPH + H(+)</text>
        <dbReference type="Rhea" id="RHEA:12248"/>
        <dbReference type="ChEBI" id="CHEBI:15378"/>
        <dbReference type="ChEBI" id="CHEBI:57783"/>
        <dbReference type="ChEBI" id="CHEBI:58349"/>
        <dbReference type="ChEBI" id="CHEBI:68483"/>
        <dbReference type="ChEBI" id="CHEBI:70757"/>
        <dbReference type="EC" id="1.3.1.98"/>
    </reaction>
</comment>
<comment type="similarity">
    <text evidence="16">Belongs to the MurB family.</text>
</comment>
<evidence type="ECO:0000256" key="10">
    <source>
        <dbReference type="ARBA" id="ARBA00022960"/>
    </source>
</evidence>
<sequence>MEDIKAAVGILNDCEVPWVVIGRGSNLLFDDQGIRGAVIKLGRSFSQASFDGEKVRGYAGVWIPSLARRSASLGLSGLEHMVGIPGTLGGVVAMNGGSLRQNIGQIVDWVTYMNRDGEVDRLEGSECGFSYRTSCFQDTSKIVLEAQLSLIPSDVQSVREEMVQVLRERKAKFPLSQPNCGSVFSNDPYIHREWGPPGKVIEMCGLKGLRIGDAQVSHRHANFTVNLGNATSQDVRALVRTIRHVVHDVTGCHIPCEVRYVSPDGEVTALHKSL</sequence>